<dbReference type="Proteomes" id="UP001497700">
    <property type="component" value="Unassembled WGS sequence"/>
</dbReference>
<dbReference type="EMBL" id="MU393468">
    <property type="protein sequence ID" value="KAI4865685.1"/>
    <property type="molecule type" value="Genomic_DNA"/>
</dbReference>
<protein>
    <submittedName>
        <fullName evidence="1">Uncharacterized protein</fullName>
    </submittedName>
</protein>
<gene>
    <name evidence="1" type="ORF">F4820DRAFT_281817</name>
</gene>
<reference evidence="1 2" key="1">
    <citation type="journal article" date="2022" name="New Phytol.">
        <title>Ecological generalism drives hyperdiversity of secondary metabolite gene clusters in xylarialean endophytes.</title>
        <authorList>
            <person name="Franco M.E.E."/>
            <person name="Wisecaver J.H."/>
            <person name="Arnold A.E."/>
            <person name="Ju Y.M."/>
            <person name="Slot J.C."/>
            <person name="Ahrendt S."/>
            <person name="Moore L.P."/>
            <person name="Eastman K.E."/>
            <person name="Scott K."/>
            <person name="Konkel Z."/>
            <person name="Mondo S.J."/>
            <person name="Kuo A."/>
            <person name="Hayes R.D."/>
            <person name="Haridas S."/>
            <person name="Andreopoulos B."/>
            <person name="Riley R."/>
            <person name="LaButti K."/>
            <person name="Pangilinan J."/>
            <person name="Lipzen A."/>
            <person name="Amirebrahimi M."/>
            <person name="Yan J."/>
            <person name="Adam C."/>
            <person name="Keymanesh K."/>
            <person name="Ng V."/>
            <person name="Louie K."/>
            <person name="Northen T."/>
            <person name="Drula E."/>
            <person name="Henrissat B."/>
            <person name="Hsieh H.M."/>
            <person name="Youens-Clark K."/>
            <person name="Lutzoni F."/>
            <person name="Miadlikowska J."/>
            <person name="Eastwood D.C."/>
            <person name="Hamelin R.C."/>
            <person name="Grigoriev I.V."/>
            <person name="U'Ren J.M."/>
        </authorList>
    </citation>
    <scope>NUCLEOTIDE SEQUENCE [LARGE SCALE GENOMIC DNA]</scope>
    <source>
        <strain evidence="1 2">CBS 119005</strain>
    </source>
</reference>
<sequence length="248" mass="26469">MKTARRFRSLLFPLFLARVAGAKSAVDPSPSSSSWLISDFEWRTGAFEYTLSVGVGPAPYPPLYPPPYYVCGAAMIRMNITSPDGRDLTVACIEQTSDAKLAGITDTSRYDAGPSGTPPASPHWFVCGGSQMFIYPTGKGNAWGTAPPEPEWQVVDGYNISTKIRLDPVEKVLSVAQTLYCDDGPADCVEFNATGSARLPELNCKGRTVLEPDANVTVNSPVMGPSVPISLFNGSVCTGTEFAIMASV</sequence>
<accession>A0ACB9Z3W3</accession>
<proteinExistence type="predicted"/>
<organism evidence="1 2">
    <name type="scientific">Hypoxylon rubiginosum</name>
    <dbReference type="NCBI Taxonomy" id="110542"/>
    <lineage>
        <taxon>Eukaryota</taxon>
        <taxon>Fungi</taxon>
        <taxon>Dikarya</taxon>
        <taxon>Ascomycota</taxon>
        <taxon>Pezizomycotina</taxon>
        <taxon>Sordariomycetes</taxon>
        <taxon>Xylariomycetidae</taxon>
        <taxon>Xylariales</taxon>
        <taxon>Hypoxylaceae</taxon>
        <taxon>Hypoxylon</taxon>
    </lineage>
</organism>
<evidence type="ECO:0000313" key="1">
    <source>
        <dbReference type="EMBL" id="KAI4865685.1"/>
    </source>
</evidence>
<comment type="caution">
    <text evidence="1">The sequence shown here is derived from an EMBL/GenBank/DDBJ whole genome shotgun (WGS) entry which is preliminary data.</text>
</comment>
<evidence type="ECO:0000313" key="2">
    <source>
        <dbReference type="Proteomes" id="UP001497700"/>
    </source>
</evidence>
<keyword evidence="2" id="KW-1185">Reference proteome</keyword>
<name>A0ACB9Z3W3_9PEZI</name>